<dbReference type="Proteomes" id="UP001596545">
    <property type="component" value="Unassembled WGS sequence"/>
</dbReference>
<name>A0ABD6ANL4_9EURY</name>
<reference evidence="2 3" key="1">
    <citation type="journal article" date="2019" name="Int. J. Syst. Evol. Microbiol.">
        <title>The Global Catalogue of Microorganisms (GCM) 10K type strain sequencing project: providing services to taxonomists for standard genome sequencing and annotation.</title>
        <authorList>
            <consortium name="The Broad Institute Genomics Platform"/>
            <consortium name="The Broad Institute Genome Sequencing Center for Infectious Disease"/>
            <person name="Wu L."/>
            <person name="Ma J."/>
        </authorList>
    </citation>
    <scope>NUCLEOTIDE SEQUENCE [LARGE SCALE GENOMIC DNA]</scope>
    <source>
        <strain evidence="2 3">CGMCC 1.12554</strain>
    </source>
</reference>
<feature type="region of interest" description="Disordered" evidence="1">
    <location>
        <begin position="242"/>
        <end position="267"/>
    </location>
</feature>
<feature type="region of interest" description="Disordered" evidence="1">
    <location>
        <begin position="25"/>
        <end position="76"/>
    </location>
</feature>
<organism evidence="2 3">
    <name type="scientific">Halorubrum rutilum</name>
    <dbReference type="NCBI Taxonomy" id="1364933"/>
    <lineage>
        <taxon>Archaea</taxon>
        <taxon>Methanobacteriati</taxon>
        <taxon>Methanobacteriota</taxon>
        <taxon>Stenosarchaea group</taxon>
        <taxon>Halobacteria</taxon>
        <taxon>Halobacteriales</taxon>
        <taxon>Haloferacaceae</taxon>
        <taxon>Halorubrum</taxon>
    </lineage>
</organism>
<evidence type="ECO:0000313" key="3">
    <source>
        <dbReference type="Proteomes" id="UP001596545"/>
    </source>
</evidence>
<dbReference type="EMBL" id="JBHTBL010000015">
    <property type="protein sequence ID" value="MFC7325851.1"/>
    <property type="molecule type" value="Genomic_DNA"/>
</dbReference>
<feature type="compositionally biased region" description="Acidic residues" evidence="1">
    <location>
        <begin position="48"/>
        <end position="64"/>
    </location>
</feature>
<dbReference type="PROSITE" id="PS51257">
    <property type="entry name" value="PROKAR_LIPOPROTEIN"/>
    <property type="match status" value="1"/>
</dbReference>
<evidence type="ECO:0000256" key="1">
    <source>
        <dbReference type="SAM" id="MobiDB-lite"/>
    </source>
</evidence>
<gene>
    <name evidence="2" type="ORF">ACFQMF_14870</name>
</gene>
<dbReference type="AlphaFoldDB" id="A0ABD6ANL4"/>
<dbReference type="RefSeq" id="WP_256410103.1">
    <property type="nucleotide sequence ID" value="NZ_JANHDN010000010.1"/>
</dbReference>
<protein>
    <submittedName>
        <fullName evidence="2">Uncharacterized protein</fullName>
    </submittedName>
</protein>
<evidence type="ECO:0000313" key="2">
    <source>
        <dbReference type="EMBL" id="MFC7325851.1"/>
    </source>
</evidence>
<accession>A0ABD6ANL4</accession>
<sequence>MQRTRRDLLAGVGVAAGFAGCLGVDGVTYPDEPDSEGDADGGTAPDGSDGDGSDGDGSDDDGSDDDGRSGPNPALAAATRGVVGDALWFATSYEAAIRVYREATADVLADVDAVRESVREATDPTVGMAERLEAAGYDAAERAAAALEPHFYPAGLLRSRTDRHVPVLDRFARRNDADRFAEELERMRLSFFQIRTPIYVGRRFSRDPIHNRLLDRLAPGDPDGVVVELAVPERRRFATLAHRPYPDGDDEDDGETYPPTFTDDALPAARRESLRERLGPVVRPDGRTAELFFTFADRPEPADRRGDAFRGPPSELDGAPLHVQRYADAETASDRLADALAAGATEGREPISPATEAADDAVEWHRYYHREVGSDRTDLGEFAGVQYGYLLQAGEFVLATGFSGDAWEERPRWQGRLPDAWVAA</sequence>
<comment type="caution">
    <text evidence="2">The sequence shown here is derived from an EMBL/GenBank/DDBJ whole genome shotgun (WGS) entry which is preliminary data.</text>
</comment>
<keyword evidence="3" id="KW-1185">Reference proteome</keyword>
<proteinExistence type="predicted"/>